<dbReference type="GO" id="GO:0019843">
    <property type="term" value="F:rRNA binding"/>
    <property type="evidence" value="ECO:0007669"/>
    <property type="project" value="UniProtKB-UniRule"/>
</dbReference>
<reference evidence="8" key="1">
    <citation type="journal article" date="2021" name="Nat. Plants">
        <title>Gene duplications and phylogenomic conflict underlie major pulses of phenotypic evolution in gymnosperms.</title>
        <authorList>
            <person name="Stull G.W."/>
            <person name="Qu X.J."/>
            <person name="Parins-Fukuchi C."/>
            <person name="Yang Y.Y."/>
            <person name="Yang J.B."/>
            <person name="Yang Z.Y."/>
            <person name="Hu Y."/>
            <person name="Ma H."/>
            <person name="Soltis P.S."/>
            <person name="Soltis D.E."/>
            <person name="Li D.Z."/>
            <person name="Smith S.A."/>
            <person name="Yi T.S."/>
        </authorList>
    </citation>
    <scope>NUCLEOTIDE SEQUENCE</scope>
</reference>
<organism evidence="8">
    <name type="scientific">Austrotaxus spicata</name>
    <dbReference type="NCBI Taxonomy" id="89478"/>
    <lineage>
        <taxon>Eukaryota</taxon>
        <taxon>Viridiplantae</taxon>
        <taxon>Streptophyta</taxon>
        <taxon>Embryophyta</taxon>
        <taxon>Tracheophyta</taxon>
        <taxon>Spermatophyta</taxon>
        <taxon>Pinopsida</taxon>
        <taxon>Pinidae</taxon>
        <taxon>Conifers II</taxon>
        <taxon>Cupressales</taxon>
        <taxon>Taxaceae</taxon>
        <taxon>Austrotaxus</taxon>
    </lineage>
</organism>
<evidence type="ECO:0000256" key="5">
    <source>
        <dbReference type="HAMAP-Rule" id="MF_00382"/>
    </source>
</evidence>
<evidence type="ECO:0000256" key="7">
    <source>
        <dbReference type="RuleBase" id="RU004311"/>
    </source>
</evidence>
<dbReference type="GO" id="GO:0006412">
    <property type="term" value="P:translation"/>
    <property type="evidence" value="ECO:0007669"/>
    <property type="project" value="InterPro"/>
</dbReference>
<accession>A0A8F8STP9</accession>
<keyword evidence="3 5" id="KW-0687">Ribonucleoprotein</keyword>
<dbReference type="PRINTS" id="PR00062">
    <property type="entry name" value="RIBOSOMALL20"/>
</dbReference>
<proteinExistence type="inferred from homology"/>
<dbReference type="NCBIfam" id="TIGR01032">
    <property type="entry name" value="rplT_bact"/>
    <property type="match status" value="1"/>
</dbReference>
<dbReference type="GO" id="GO:1990904">
    <property type="term" value="C:ribonucleoprotein complex"/>
    <property type="evidence" value="ECO:0007669"/>
    <property type="project" value="UniProtKB-KW"/>
</dbReference>
<keyword evidence="8" id="KW-0150">Chloroplast</keyword>
<keyword evidence="8" id="KW-0934">Plastid</keyword>
<comment type="similarity">
    <text evidence="1 5 6">Belongs to the bacterial ribosomal protein bL20 family.</text>
</comment>
<evidence type="ECO:0000256" key="3">
    <source>
        <dbReference type="ARBA" id="ARBA00023274"/>
    </source>
</evidence>
<dbReference type="Pfam" id="PF00453">
    <property type="entry name" value="Ribosomal_L20"/>
    <property type="match status" value="1"/>
</dbReference>
<evidence type="ECO:0000256" key="2">
    <source>
        <dbReference type="ARBA" id="ARBA00022980"/>
    </source>
</evidence>
<evidence type="ECO:0000256" key="4">
    <source>
        <dbReference type="ARBA" id="ARBA00035295"/>
    </source>
</evidence>
<dbReference type="InterPro" id="IPR005813">
    <property type="entry name" value="Ribosomal_bL20"/>
</dbReference>
<dbReference type="InterPro" id="IPR035566">
    <property type="entry name" value="Ribosomal_protein_bL20_C"/>
</dbReference>
<gene>
    <name evidence="5 8" type="primary">rpl20</name>
</gene>
<name>A0A8F8STP9_9CONI</name>
<comment type="function">
    <text evidence="5 7">Binds directly to 23S ribosomal RNA and is necessary for the in vitro assembly process of the 50S ribosomal subunit. It is not involved in the protein synthesizing functions of that subunit.</text>
</comment>
<comment type="subcellular location">
    <subcellularLocation>
        <location evidence="5">Plastid</location>
        <location evidence="5">Chloroplast</location>
    </subcellularLocation>
</comment>
<dbReference type="AlphaFoldDB" id="A0A8F8STP9"/>
<dbReference type="GO" id="GO:0003735">
    <property type="term" value="F:structural constituent of ribosome"/>
    <property type="evidence" value="ECO:0007669"/>
    <property type="project" value="InterPro"/>
</dbReference>
<dbReference type="SUPFAM" id="SSF74731">
    <property type="entry name" value="Ribosomal protein L20"/>
    <property type="match status" value="1"/>
</dbReference>
<evidence type="ECO:0000256" key="6">
    <source>
        <dbReference type="RuleBase" id="RU000561"/>
    </source>
</evidence>
<keyword evidence="5 7" id="KW-0699">rRNA-binding</keyword>
<dbReference type="CDD" id="cd07026">
    <property type="entry name" value="Ribosomal_L20"/>
    <property type="match status" value="1"/>
</dbReference>
<dbReference type="Gene3D" id="1.10.1900.20">
    <property type="entry name" value="Ribosomal protein L20"/>
    <property type="match status" value="1"/>
</dbReference>
<dbReference type="GO" id="GO:0005840">
    <property type="term" value="C:ribosome"/>
    <property type="evidence" value="ECO:0007669"/>
    <property type="project" value="UniProtKB-KW"/>
</dbReference>
<dbReference type="GO" id="GO:0000027">
    <property type="term" value="P:ribosomal large subunit assembly"/>
    <property type="evidence" value="ECO:0007669"/>
    <property type="project" value="UniProtKB-UniRule"/>
</dbReference>
<keyword evidence="5 7" id="KW-0694">RNA-binding</keyword>
<dbReference type="HAMAP" id="MF_00382">
    <property type="entry name" value="Ribosomal_bL20"/>
    <property type="match status" value="1"/>
</dbReference>
<dbReference type="Gene3D" id="6.10.160.10">
    <property type="match status" value="1"/>
</dbReference>
<protein>
    <recommendedName>
        <fullName evidence="4 5">Large ribosomal subunit protein bL20c</fullName>
    </recommendedName>
</protein>
<dbReference type="GO" id="GO:0009507">
    <property type="term" value="C:chloroplast"/>
    <property type="evidence" value="ECO:0007669"/>
    <property type="project" value="UniProtKB-SubCell"/>
</dbReference>
<keyword evidence="2 5" id="KW-0689">Ribosomal protein</keyword>
<reference evidence="8" key="2">
    <citation type="submission" date="2021-01" db="EMBL/GenBank/DDBJ databases">
        <authorList>
            <person name="Stull G."/>
            <person name="Qu X.-J."/>
            <person name="Parins-Fukuchi C."/>
            <person name="Yang Y.-Y."/>
            <person name="Yang J.-B."/>
            <person name="Yang Z.-Y."/>
            <person name="Hu Y."/>
            <person name="Ma H."/>
            <person name="Soltis P."/>
            <person name="Soltis D."/>
            <person name="Li D.-Z."/>
            <person name="Smith S."/>
            <person name="Yi T.-S."/>
        </authorList>
    </citation>
    <scope>NUCLEOTIDE SEQUENCE</scope>
</reference>
<dbReference type="PANTHER" id="PTHR10986">
    <property type="entry name" value="39S RIBOSOMAL PROTEIN L20"/>
    <property type="match status" value="1"/>
</dbReference>
<dbReference type="EMBL" id="MW470976">
    <property type="protein sequence ID" value="QYB21127.1"/>
    <property type="molecule type" value="Genomic_DNA"/>
</dbReference>
<geneLocation type="chloroplast" evidence="8"/>
<evidence type="ECO:0000313" key="8">
    <source>
        <dbReference type="EMBL" id="QYB21127.1"/>
    </source>
</evidence>
<sequence length="136" mass="16236">MTRVKRGYIAQKRRKKILSSVSGSRGAHSKLIRIATQRKRRASISAYRERFKRRRDLRRLWITRINAASRANGTSYNRLTPFLYRRQLIINRQTLSQLAVEEHDHKVFYKILHSPLAAEEHDHKVFHKILHSRKIL</sequence>
<evidence type="ECO:0000256" key="1">
    <source>
        <dbReference type="ARBA" id="ARBA00007698"/>
    </source>
</evidence>